<keyword evidence="1" id="KW-0805">Transcription regulation</keyword>
<evidence type="ECO:0000256" key="1">
    <source>
        <dbReference type="ARBA" id="ARBA00023015"/>
    </source>
</evidence>
<sequence>MSATDSSADSSGPGRQPVGVTLTRSAPDDPAPYHRVLGPAVTFRQPRSGVLLHDADLAAPNTLADPRLRPYTRQFLKNIDAAPGGVLIDRARRLVEELLPTGRCSLERLARAVDLDARTLQRRLAERGEGYSSLLDSVRTHLPRRYVADSERPLTEIAGLLGFSCPGTFSRWFRDHLGTSPSAWRTQHVQPGSGARSGH</sequence>
<dbReference type="RefSeq" id="WP_085925835.1">
    <property type="nucleotide sequence ID" value="NZ_BAABSS010000040.1"/>
</dbReference>
<dbReference type="InterPro" id="IPR009057">
    <property type="entry name" value="Homeodomain-like_sf"/>
</dbReference>
<dbReference type="GO" id="GO:0000976">
    <property type="term" value="F:transcription cis-regulatory region binding"/>
    <property type="evidence" value="ECO:0007669"/>
    <property type="project" value="TreeGrafter"/>
</dbReference>
<evidence type="ECO:0000313" key="6">
    <source>
        <dbReference type="EMBL" id="OSY44362.1"/>
    </source>
</evidence>
<dbReference type="KEGG" id="spla:CP981_02675"/>
<evidence type="ECO:0000313" key="8">
    <source>
        <dbReference type="Proteomes" id="UP000194225"/>
    </source>
</evidence>
<dbReference type="Proteomes" id="UP000325458">
    <property type="component" value="Chromosome"/>
</dbReference>
<evidence type="ECO:0000256" key="2">
    <source>
        <dbReference type="ARBA" id="ARBA00023125"/>
    </source>
</evidence>
<dbReference type="PROSITE" id="PS01124">
    <property type="entry name" value="HTH_ARAC_FAMILY_2"/>
    <property type="match status" value="1"/>
</dbReference>
<dbReference type="Proteomes" id="UP000194225">
    <property type="component" value="Unassembled WGS sequence"/>
</dbReference>
<feature type="domain" description="HTH araC/xylS-type" evidence="5">
    <location>
        <begin position="89"/>
        <end position="187"/>
    </location>
</feature>
<dbReference type="Gene3D" id="1.10.10.60">
    <property type="entry name" value="Homeodomain-like"/>
    <property type="match status" value="1"/>
</dbReference>
<feature type="region of interest" description="Disordered" evidence="4">
    <location>
        <begin position="1"/>
        <end position="33"/>
    </location>
</feature>
<keyword evidence="3" id="KW-0804">Transcription</keyword>
<dbReference type="InterPro" id="IPR018060">
    <property type="entry name" value="HTH_AraC"/>
</dbReference>
<keyword evidence="8" id="KW-1185">Reference proteome</keyword>
<proteinExistence type="predicted"/>
<protein>
    <submittedName>
        <fullName evidence="7">AraC family transcriptional regulator</fullName>
    </submittedName>
    <submittedName>
        <fullName evidence="6">HTH-type transcriptional regulator VirS</fullName>
    </submittedName>
</protein>
<dbReference type="PANTHER" id="PTHR47894">
    <property type="entry name" value="HTH-TYPE TRANSCRIPTIONAL REGULATOR GADX"/>
    <property type="match status" value="1"/>
</dbReference>
<reference evidence="6 8" key="1">
    <citation type="submission" date="2016-09" db="EMBL/GenBank/DDBJ databases">
        <title>Streptomyces platensis DSM40041, a candidate organism with high potential of specific P450 cytochromes.</title>
        <authorList>
            <person name="Grumaz C."/>
            <person name="Vainshtein Y."/>
            <person name="Kirstahler P."/>
            <person name="Sohn K."/>
        </authorList>
    </citation>
    <scope>NUCLEOTIDE SEQUENCE [LARGE SCALE GENOMIC DNA]</scope>
    <source>
        <strain evidence="6 8">DSM 40041</strain>
    </source>
</reference>
<accession>A0AAE6TKI8</accession>
<dbReference type="Pfam" id="PF12833">
    <property type="entry name" value="HTH_18"/>
    <property type="match status" value="1"/>
</dbReference>
<name>A0AAE6TKI8_STRPT</name>
<dbReference type="SMART" id="SM00342">
    <property type="entry name" value="HTH_ARAC"/>
    <property type="match status" value="1"/>
</dbReference>
<gene>
    <name evidence="6" type="primary">virS</name>
    <name evidence="6" type="ORF">BG653_04144</name>
    <name evidence="7" type="ORF">CP981_02675</name>
</gene>
<dbReference type="GO" id="GO:0005829">
    <property type="term" value="C:cytosol"/>
    <property type="evidence" value="ECO:0007669"/>
    <property type="project" value="TreeGrafter"/>
</dbReference>
<evidence type="ECO:0000259" key="5">
    <source>
        <dbReference type="PROSITE" id="PS01124"/>
    </source>
</evidence>
<evidence type="ECO:0000313" key="7">
    <source>
        <dbReference type="EMBL" id="QEV50716.1"/>
    </source>
</evidence>
<dbReference type="EMBL" id="MIGA01000028">
    <property type="protein sequence ID" value="OSY44362.1"/>
    <property type="molecule type" value="Genomic_DNA"/>
</dbReference>
<organism evidence="7 9">
    <name type="scientific">Streptomyces platensis</name>
    <dbReference type="NCBI Taxonomy" id="58346"/>
    <lineage>
        <taxon>Bacteria</taxon>
        <taxon>Bacillati</taxon>
        <taxon>Actinomycetota</taxon>
        <taxon>Actinomycetes</taxon>
        <taxon>Kitasatosporales</taxon>
        <taxon>Streptomycetaceae</taxon>
        <taxon>Streptomyces</taxon>
    </lineage>
</organism>
<evidence type="ECO:0000256" key="3">
    <source>
        <dbReference type="ARBA" id="ARBA00023163"/>
    </source>
</evidence>
<keyword evidence="2" id="KW-0238">DNA-binding</keyword>
<evidence type="ECO:0000256" key="4">
    <source>
        <dbReference type="SAM" id="MobiDB-lite"/>
    </source>
</evidence>
<evidence type="ECO:0000313" key="9">
    <source>
        <dbReference type="Proteomes" id="UP000325458"/>
    </source>
</evidence>
<dbReference type="AlphaFoldDB" id="A0AAE6TKI8"/>
<dbReference type="GeneID" id="90922235"/>
<dbReference type="GO" id="GO:0003700">
    <property type="term" value="F:DNA-binding transcription factor activity"/>
    <property type="evidence" value="ECO:0007669"/>
    <property type="project" value="InterPro"/>
</dbReference>
<reference evidence="7 9" key="2">
    <citation type="submission" date="2017-09" db="EMBL/GenBank/DDBJ databases">
        <authorList>
            <person name="Lee N."/>
            <person name="Cho B.-K."/>
        </authorList>
    </citation>
    <scope>NUCLEOTIDE SEQUENCE [LARGE SCALE GENOMIC DNA]</scope>
    <source>
        <strain evidence="7 9">ATCC 23948</strain>
    </source>
</reference>
<dbReference type="SUPFAM" id="SSF46689">
    <property type="entry name" value="Homeodomain-like"/>
    <property type="match status" value="1"/>
</dbReference>
<dbReference type="PANTHER" id="PTHR47894:SF4">
    <property type="entry name" value="HTH-TYPE TRANSCRIPTIONAL REGULATOR GADX"/>
    <property type="match status" value="1"/>
</dbReference>
<dbReference type="EMBL" id="CP023691">
    <property type="protein sequence ID" value="QEV50716.1"/>
    <property type="molecule type" value="Genomic_DNA"/>
</dbReference>
<feature type="compositionally biased region" description="Polar residues" evidence="4">
    <location>
        <begin position="1"/>
        <end position="10"/>
    </location>
</feature>